<evidence type="ECO:0000313" key="2">
    <source>
        <dbReference type="Proteomes" id="UP000184452"/>
    </source>
</evidence>
<organism evidence="1 2">
    <name type="scientific">Nocardiopsis flavescens</name>
    <dbReference type="NCBI Taxonomy" id="758803"/>
    <lineage>
        <taxon>Bacteria</taxon>
        <taxon>Bacillati</taxon>
        <taxon>Actinomycetota</taxon>
        <taxon>Actinomycetes</taxon>
        <taxon>Streptosporangiales</taxon>
        <taxon>Nocardiopsidaceae</taxon>
        <taxon>Nocardiopsis</taxon>
    </lineage>
</organism>
<name>A0A1M6WFS7_9ACTN</name>
<keyword evidence="2" id="KW-1185">Reference proteome</keyword>
<dbReference type="EMBL" id="FQZK01000043">
    <property type="protein sequence ID" value="SHK92531.1"/>
    <property type="molecule type" value="Genomic_DNA"/>
</dbReference>
<accession>A0A1M6WFS7</accession>
<protein>
    <submittedName>
        <fullName evidence="1">Uncharacterized protein</fullName>
    </submittedName>
</protein>
<gene>
    <name evidence="1" type="ORF">SAMN05421803_14317</name>
</gene>
<dbReference type="STRING" id="758803.SAMN05421803_14317"/>
<proteinExistence type="predicted"/>
<dbReference type="Proteomes" id="UP000184452">
    <property type="component" value="Unassembled WGS sequence"/>
</dbReference>
<dbReference type="AlphaFoldDB" id="A0A1M6WFS7"/>
<sequence length="39" mass="4317">MLLIRLLLLRGHAPRCCAQPMDWDVIRASYVCGSCGAAR</sequence>
<evidence type="ECO:0000313" key="1">
    <source>
        <dbReference type="EMBL" id="SHK92531.1"/>
    </source>
</evidence>
<reference evidence="1 2" key="1">
    <citation type="submission" date="2016-11" db="EMBL/GenBank/DDBJ databases">
        <authorList>
            <person name="Jaros S."/>
            <person name="Januszkiewicz K."/>
            <person name="Wedrychowicz H."/>
        </authorList>
    </citation>
    <scope>NUCLEOTIDE SEQUENCE [LARGE SCALE GENOMIC DNA]</scope>
    <source>
        <strain evidence="1 2">CGMCC 4.5723</strain>
    </source>
</reference>